<feature type="compositionally biased region" description="Basic and acidic residues" evidence="1">
    <location>
        <begin position="286"/>
        <end position="298"/>
    </location>
</feature>
<accession>A0AAW1N4H1</accession>
<name>A0AAW1N4H1_POPJA</name>
<protein>
    <submittedName>
        <fullName evidence="2">Uncharacterized protein</fullName>
    </submittedName>
</protein>
<organism evidence="2 3">
    <name type="scientific">Popillia japonica</name>
    <name type="common">Japanese beetle</name>
    <dbReference type="NCBI Taxonomy" id="7064"/>
    <lineage>
        <taxon>Eukaryota</taxon>
        <taxon>Metazoa</taxon>
        <taxon>Ecdysozoa</taxon>
        <taxon>Arthropoda</taxon>
        <taxon>Hexapoda</taxon>
        <taxon>Insecta</taxon>
        <taxon>Pterygota</taxon>
        <taxon>Neoptera</taxon>
        <taxon>Endopterygota</taxon>
        <taxon>Coleoptera</taxon>
        <taxon>Polyphaga</taxon>
        <taxon>Scarabaeiformia</taxon>
        <taxon>Scarabaeidae</taxon>
        <taxon>Rutelinae</taxon>
        <taxon>Popillia</taxon>
    </lineage>
</organism>
<evidence type="ECO:0000313" key="2">
    <source>
        <dbReference type="EMBL" id="KAK9754222.1"/>
    </source>
</evidence>
<gene>
    <name evidence="2" type="ORF">QE152_g1484</name>
</gene>
<proteinExistence type="predicted"/>
<evidence type="ECO:0000256" key="1">
    <source>
        <dbReference type="SAM" id="MobiDB-lite"/>
    </source>
</evidence>
<sequence>MRTSSTISDSTISFSSFKPRLSLEETRTQDKDEGSRISNRDFNLSDPMKLNEAVQKRDADTAELANKLKALILDAKKDGDTSPKVGDTSSKTGDNEKTQIENLQHRLSNLNIDSTTKKDDPIKKDLETMKKIVDVMRKDVDIMRKDVDSTPKLMDTIKKDGDNSRKNVDMKKIIGTIKKDVERTKNPGDIKRDVDNKFKPLVRTRTQSPSPVRVPASFLTSKTIQKRPTIKDGDISQQTSSVSPILGKKLLSNVDNKDRPPINLKGVVLSPVNQRKNYNRPDLSVDSEKDGDTTKSEGKSSLFVKNATSGSDNKRIDISKVHFNALNRIIGAQSLESIKARTEMTYKKS</sequence>
<feature type="compositionally biased region" description="Basic and acidic residues" evidence="1">
    <location>
        <begin position="21"/>
        <end position="39"/>
    </location>
</feature>
<feature type="region of interest" description="Disordered" evidence="1">
    <location>
        <begin position="204"/>
        <end position="241"/>
    </location>
</feature>
<keyword evidence="3" id="KW-1185">Reference proteome</keyword>
<dbReference type="EMBL" id="JASPKY010000009">
    <property type="protein sequence ID" value="KAK9754222.1"/>
    <property type="molecule type" value="Genomic_DNA"/>
</dbReference>
<feature type="region of interest" description="Disordered" evidence="1">
    <location>
        <begin position="273"/>
        <end position="309"/>
    </location>
</feature>
<reference evidence="2 3" key="1">
    <citation type="journal article" date="2024" name="BMC Genomics">
        <title>De novo assembly and annotation of Popillia japonica's genome with initial clues to its potential as an invasive pest.</title>
        <authorList>
            <person name="Cucini C."/>
            <person name="Boschi S."/>
            <person name="Funari R."/>
            <person name="Cardaioli E."/>
            <person name="Iannotti N."/>
            <person name="Marturano G."/>
            <person name="Paoli F."/>
            <person name="Bruttini M."/>
            <person name="Carapelli A."/>
            <person name="Frati F."/>
            <person name="Nardi F."/>
        </authorList>
    </citation>
    <scope>NUCLEOTIDE SEQUENCE [LARGE SCALE GENOMIC DNA]</scope>
    <source>
        <strain evidence="2">DMR45628</strain>
    </source>
</reference>
<dbReference type="AlphaFoldDB" id="A0AAW1N4H1"/>
<dbReference type="Proteomes" id="UP001458880">
    <property type="component" value="Unassembled WGS sequence"/>
</dbReference>
<evidence type="ECO:0000313" key="3">
    <source>
        <dbReference type="Proteomes" id="UP001458880"/>
    </source>
</evidence>
<comment type="caution">
    <text evidence="2">The sequence shown here is derived from an EMBL/GenBank/DDBJ whole genome shotgun (WGS) entry which is preliminary data.</text>
</comment>
<feature type="region of interest" description="Disordered" evidence="1">
    <location>
        <begin position="18"/>
        <end position="48"/>
    </location>
</feature>
<feature type="region of interest" description="Disordered" evidence="1">
    <location>
        <begin position="72"/>
        <end position="97"/>
    </location>
</feature>